<dbReference type="Gene3D" id="1.10.20.60">
    <property type="entry name" value="Glu-tRNAGln amidotransferase C subunit, N-terminal domain"/>
    <property type="match status" value="1"/>
</dbReference>
<dbReference type="SUPFAM" id="SSF141000">
    <property type="entry name" value="Glu-tRNAGln amidotransferase C subunit"/>
    <property type="match status" value="1"/>
</dbReference>
<comment type="subunit">
    <text evidence="1">Heterotrimer of A, B and C subunits.</text>
</comment>
<feature type="coiled-coil region" evidence="2">
    <location>
        <begin position="11"/>
        <end position="38"/>
    </location>
</feature>
<dbReference type="InterPro" id="IPR036113">
    <property type="entry name" value="Asp/Glu-ADT_sf_sub_c"/>
</dbReference>
<dbReference type="PANTHER" id="PTHR15004">
    <property type="entry name" value="GLUTAMYL-TRNA(GLN) AMIDOTRANSFERASE SUBUNIT C, MITOCHONDRIAL"/>
    <property type="match status" value="1"/>
</dbReference>
<name>A0A7C0ZAY2_UNCW3</name>
<comment type="function">
    <text evidence="1">Allows the formation of correctly charged Asn-tRNA(Asn) or Gln-tRNA(Gln) through the transamidation of misacylated Asp-tRNA(Asn) or Glu-tRNA(Gln) in organisms which lack either or both of asparaginyl-tRNA or glutaminyl-tRNA synthetases. The reaction takes place in the presence of glutamine and ATP through an activated phospho-Asp-tRNA(Asn) or phospho-Glu-tRNA(Gln).</text>
</comment>
<dbReference type="NCBIfam" id="TIGR00135">
    <property type="entry name" value="gatC"/>
    <property type="match status" value="1"/>
</dbReference>
<dbReference type="Pfam" id="PF02686">
    <property type="entry name" value="GatC"/>
    <property type="match status" value="1"/>
</dbReference>
<sequence length="92" mass="10667">MIDKLARLALLNLKEDEKKKLQKDIERILEHINQLKEVDVEGIPPTYHPEEMTIPLREDEPVDSGVADSIIQQAPEIEDKFIIVERVVRDEP</sequence>
<keyword evidence="1" id="KW-0547">Nucleotide-binding</keyword>
<keyword evidence="1" id="KW-0067">ATP-binding</keyword>
<keyword evidence="1" id="KW-0648">Protein biosynthesis</keyword>
<comment type="catalytic activity">
    <reaction evidence="1">
        <text>L-aspartyl-tRNA(Asn) + L-glutamine + ATP + H2O = L-asparaginyl-tRNA(Asn) + L-glutamate + ADP + phosphate + 2 H(+)</text>
        <dbReference type="Rhea" id="RHEA:14513"/>
        <dbReference type="Rhea" id="RHEA-COMP:9674"/>
        <dbReference type="Rhea" id="RHEA-COMP:9677"/>
        <dbReference type="ChEBI" id="CHEBI:15377"/>
        <dbReference type="ChEBI" id="CHEBI:15378"/>
        <dbReference type="ChEBI" id="CHEBI:29985"/>
        <dbReference type="ChEBI" id="CHEBI:30616"/>
        <dbReference type="ChEBI" id="CHEBI:43474"/>
        <dbReference type="ChEBI" id="CHEBI:58359"/>
        <dbReference type="ChEBI" id="CHEBI:78515"/>
        <dbReference type="ChEBI" id="CHEBI:78516"/>
        <dbReference type="ChEBI" id="CHEBI:456216"/>
    </reaction>
</comment>
<gene>
    <name evidence="1 3" type="primary">gatC</name>
    <name evidence="3" type="ORF">ENF18_09000</name>
</gene>
<comment type="caution">
    <text evidence="3">The sequence shown here is derived from an EMBL/GenBank/DDBJ whole genome shotgun (WGS) entry which is preliminary data.</text>
</comment>
<dbReference type="GO" id="GO:0006412">
    <property type="term" value="P:translation"/>
    <property type="evidence" value="ECO:0007669"/>
    <property type="project" value="UniProtKB-UniRule"/>
</dbReference>
<evidence type="ECO:0000313" key="3">
    <source>
        <dbReference type="EMBL" id="HDI83910.1"/>
    </source>
</evidence>
<comment type="similarity">
    <text evidence="1">Belongs to the GatC family.</text>
</comment>
<dbReference type="GO" id="GO:0006450">
    <property type="term" value="P:regulation of translational fidelity"/>
    <property type="evidence" value="ECO:0007669"/>
    <property type="project" value="InterPro"/>
</dbReference>
<evidence type="ECO:0000256" key="1">
    <source>
        <dbReference type="HAMAP-Rule" id="MF_00122"/>
    </source>
</evidence>
<protein>
    <recommendedName>
        <fullName evidence="1">Aspartyl/glutamyl-tRNA(Asn/Gln) amidotransferase subunit C</fullName>
        <shortName evidence="1">Asp/Glu-ADT subunit C</shortName>
        <ecNumber evidence="1">6.3.5.-</ecNumber>
    </recommendedName>
</protein>
<dbReference type="EC" id="6.3.5.-" evidence="1"/>
<dbReference type="Proteomes" id="UP000885847">
    <property type="component" value="Unassembled WGS sequence"/>
</dbReference>
<accession>A0A7C0ZAY2</accession>
<reference evidence="3" key="1">
    <citation type="journal article" date="2020" name="mSystems">
        <title>Genome- and Community-Level Interaction Insights into Carbon Utilization and Element Cycling Functions of Hydrothermarchaeota in Hydrothermal Sediment.</title>
        <authorList>
            <person name="Zhou Z."/>
            <person name="Liu Y."/>
            <person name="Xu W."/>
            <person name="Pan J."/>
            <person name="Luo Z.H."/>
            <person name="Li M."/>
        </authorList>
    </citation>
    <scope>NUCLEOTIDE SEQUENCE [LARGE SCALE GENOMIC DNA]</scope>
    <source>
        <strain evidence="3">HyVt-102</strain>
    </source>
</reference>
<keyword evidence="1" id="KW-0436">Ligase</keyword>
<comment type="catalytic activity">
    <reaction evidence="1">
        <text>L-glutamyl-tRNA(Gln) + L-glutamine + ATP + H2O = L-glutaminyl-tRNA(Gln) + L-glutamate + ADP + phosphate + H(+)</text>
        <dbReference type="Rhea" id="RHEA:17521"/>
        <dbReference type="Rhea" id="RHEA-COMP:9681"/>
        <dbReference type="Rhea" id="RHEA-COMP:9684"/>
        <dbReference type="ChEBI" id="CHEBI:15377"/>
        <dbReference type="ChEBI" id="CHEBI:15378"/>
        <dbReference type="ChEBI" id="CHEBI:29985"/>
        <dbReference type="ChEBI" id="CHEBI:30616"/>
        <dbReference type="ChEBI" id="CHEBI:43474"/>
        <dbReference type="ChEBI" id="CHEBI:58359"/>
        <dbReference type="ChEBI" id="CHEBI:78520"/>
        <dbReference type="ChEBI" id="CHEBI:78521"/>
        <dbReference type="ChEBI" id="CHEBI:456216"/>
    </reaction>
</comment>
<dbReference type="GO" id="GO:0050567">
    <property type="term" value="F:glutaminyl-tRNA synthase (glutamine-hydrolyzing) activity"/>
    <property type="evidence" value="ECO:0007669"/>
    <property type="project" value="UniProtKB-UniRule"/>
</dbReference>
<dbReference type="AlphaFoldDB" id="A0A7C0ZAY2"/>
<dbReference type="GO" id="GO:0070681">
    <property type="term" value="P:glutaminyl-tRNAGln biosynthesis via transamidation"/>
    <property type="evidence" value="ECO:0007669"/>
    <property type="project" value="TreeGrafter"/>
</dbReference>
<dbReference type="HAMAP" id="MF_00122">
    <property type="entry name" value="GatC"/>
    <property type="match status" value="1"/>
</dbReference>
<dbReference type="PANTHER" id="PTHR15004:SF0">
    <property type="entry name" value="GLUTAMYL-TRNA(GLN) AMIDOTRANSFERASE SUBUNIT C, MITOCHONDRIAL"/>
    <property type="match status" value="1"/>
</dbReference>
<dbReference type="GO" id="GO:0005524">
    <property type="term" value="F:ATP binding"/>
    <property type="evidence" value="ECO:0007669"/>
    <property type="project" value="UniProtKB-KW"/>
</dbReference>
<dbReference type="InterPro" id="IPR003837">
    <property type="entry name" value="GatC"/>
</dbReference>
<keyword evidence="2" id="KW-0175">Coiled coil</keyword>
<organism evidence="3">
    <name type="scientific">candidate division WOR-3 bacterium</name>
    <dbReference type="NCBI Taxonomy" id="2052148"/>
    <lineage>
        <taxon>Bacteria</taxon>
        <taxon>Bacteria division WOR-3</taxon>
    </lineage>
</organism>
<dbReference type="EMBL" id="DQWE01000416">
    <property type="protein sequence ID" value="HDI83910.1"/>
    <property type="molecule type" value="Genomic_DNA"/>
</dbReference>
<evidence type="ECO:0000256" key="2">
    <source>
        <dbReference type="SAM" id="Coils"/>
    </source>
</evidence>
<proteinExistence type="inferred from homology"/>